<dbReference type="InterPro" id="IPR007138">
    <property type="entry name" value="ABM_dom"/>
</dbReference>
<dbReference type="EMBL" id="SOBG01000004">
    <property type="protein sequence ID" value="TDT70511.1"/>
    <property type="molecule type" value="Genomic_DNA"/>
</dbReference>
<evidence type="ECO:0000259" key="1">
    <source>
        <dbReference type="PROSITE" id="PS51725"/>
    </source>
</evidence>
<proteinExistence type="predicted"/>
<keyword evidence="2" id="KW-0503">Monooxygenase</keyword>
<feature type="domain" description="ABM" evidence="1">
    <location>
        <begin position="5"/>
        <end position="93"/>
    </location>
</feature>
<dbReference type="GO" id="GO:0004497">
    <property type="term" value="F:monooxygenase activity"/>
    <property type="evidence" value="ECO:0007669"/>
    <property type="project" value="UniProtKB-KW"/>
</dbReference>
<dbReference type="SUPFAM" id="SSF54909">
    <property type="entry name" value="Dimeric alpha+beta barrel"/>
    <property type="match status" value="1"/>
</dbReference>
<reference evidence="2 3" key="1">
    <citation type="submission" date="2019-03" db="EMBL/GenBank/DDBJ databases">
        <title>Genomic Encyclopedia of Type Strains, Phase IV (KMG-IV): sequencing the most valuable type-strain genomes for metagenomic binning, comparative biology and taxonomic classification.</title>
        <authorList>
            <person name="Goeker M."/>
        </authorList>
    </citation>
    <scope>NUCLEOTIDE SEQUENCE [LARGE SCALE GENOMIC DNA]</scope>
    <source>
        <strain evidence="2 3">DSM 100055</strain>
    </source>
</reference>
<gene>
    <name evidence="2" type="ORF">EV215_1056</name>
</gene>
<name>A0AA46DYM6_9FUSO</name>
<protein>
    <submittedName>
        <fullName evidence="2">Quinol monooxygenase YgiN</fullName>
    </submittedName>
</protein>
<keyword evidence="2" id="KW-0560">Oxidoreductase</keyword>
<dbReference type="Proteomes" id="UP000294678">
    <property type="component" value="Unassembled WGS sequence"/>
</dbReference>
<dbReference type="RefSeq" id="WP_134112947.1">
    <property type="nucleotide sequence ID" value="NZ_SOBG01000004.1"/>
</dbReference>
<comment type="caution">
    <text evidence="2">The sequence shown here is derived from an EMBL/GenBank/DDBJ whole genome shotgun (WGS) entry which is preliminary data.</text>
</comment>
<dbReference type="PROSITE" id="PS51725">
    <property type="entry name" value="ABM"/>
    <property type="match status" value="1"/>
</dbReference>
<dbReference type="AlphaFoldDB" id="A0AA46DYM6"/>
<dbReference type="InterPro" id="IPR011008">
    <property type="entry name" value="Dimeric_a/b-barrel"/>
</dbReference>
<dbReference type="Pfam" id="PF03992">
    <property type="entry name" value="ABM"/>
    <property type="match status" value="1"/>
</dbReference>
<accession>A0AA46DYM6</accession>
<evidence type="ECO:0000313" key="3">
    <source>
        <dbReference type="Proteomes" id="UP000294678"/>
    </source>
</evidence>
<sequence length="98" mass="11902">MSQKIVVLERFNLEKESIKSFKEELLKNKPLTLNEIGCENYRVFINHELPDELILLEEWETKEDYERHLESKHVIELIKKYDEFKVKSIKKEILNLIK</sequence>
<organism evidence="2 3">
    <name type="scientific">Hypnocyclicus thermotrophus</name>
    <dbReference type="NCBI Taxonomy" id="1627895"/>
    <lineage>
        <taxon>Bacteria</taxon>
        <taxon>Fusobacteriati</taxon>
        <taxon>Fusobacteriota</taxon>
        <taxon>Fusobacteriia</taxon>
        <taxon>Fusobacteriales</taxon>
        <taxon>Fusobacteriaceae</taxon>
        <taxon>Hypnocyclicus</taxon>
    </lineage>
</organism>
<evidence type="ECO:0000313" key="2">
    <source>
        <dbReference type="EMBL" id="TDT70511.1"/>
    </source>
</evidence>
<keyword evidence="3" id="KW-1185">Reference proteome</keyword>
<dbReference type="Gene3D" id="3.30.70.100">
    <property type="match status" value="1"/>
</dbReference>